<evidence type="ECO:0000256" key="1">
    <source>
        <dbReference type="ARBA" id="ARBA00007362"/>
    </source>
</evidence>
<sequence length="142" mass="15087">MRKRQTTVTEAATRHSAGPRRQAEGLALMMASPAASQTGAAFGAMAFPVLGPVGVVAIRQLLTTAVLSSLVPYTADLQALRRVTPSVFATFTSSHPVWAAIAGWVILHQALEVREWLGIGLIVASNTVISLHTLRRVPQHVG</sequence>
<evidence type="ECO:0000256" key="2">
    <source>
        <dbReference type="SAM" id="MobiDB-lite"/>
    </source>
</evidence>
<dbReference type="SUPFAM" id="SSF103481">
    <property type="entry name" value="Multidrug resistance efflux transporter EmrE"/>
    <property type="match status" value="1"/>
</dbReference>
<evidence type="ECO:0000313" key="5">
    <source>
        <dbReference type="EMBL" id="MDJ1372491.1"/>
    </source>
</evidence>
<organism evidence="5 6">
    <name type="scientific">Gulosibacter molinativorax</name>
    <dbReference type="NCBI Taxonomy" id="256821"/>
    <lineage>
        <taxon>Bacteria</taxon>
        <taxon>Bacillati</taxon>
        <taxon>Actinomycetota</taxon>
        <taxon>Actinomycetes</taxon>
        <taxon>Micrococcales</taxon>
        <taxon>Microbacteriaceae</taxon>
        <taxon>Gulosibacter</taxon>
    </lineage>
</organism>
<evidence type="ECO:0000313" key="6">
    <source>
        <dbReference type="Proteomes" id="UP001170379"/>
    </source>
</evidence>
<dbReference type="Proteomes" id="UP001170379">
    <property type="component" value="Unassembled WGS sequence"/>
</dbReference>
<feature type="domain" description="EamA" evidence="4">
    <location>
        <begin position="56"/>
        <end position="130"/>
    </location>
</feature>
<dbReference type="RefSeq" id="WP_084147657.1">
    <property type="nucleotide sequence ID" value="NZ_CP028426.1"/>
</dbReference>
<evidence type="ECO:0000256" key="3">
    <source>
        <dbReference type="SAM" id="Phobius"/>
    </source>
</evidence>
<comment type="similarity">
    <text evidence="1">Belongs to the EamA transporter family.</text>
</comment>
<keyword evidence="6" id="KW-1185">Reference proteome</keyword>
<evidence type="ECO:0000259" key="4">
    <source>
        <dbReference type="Pfam" id="PF00892"/>
    </source>
</evidence>
<dbReference type="Gene3D" id="1.10.3730.20">
    <property type="match status" value="1"/>
</dbReference>
<name>A0ABT7CBB1_9MICO</name>
<proteinExistence type="inferred from homology"/>
<dbReference type="EMBL" id="PXVD01000028">
    <property type="protein sequence ID" value="MDJ1372491.1"/>
    <property type="molecule type" value="Genomic_DNA"/>
</dbReference>
<keyword evidence="3" id="KW-0812">Transmembrane</keyword>
<accession>A0ABT7CBB1</accession>
<protein>
    <recommendedName>
        <fullName evidence="4">EamA domain-containing protein</fullName>
    </recommendedName>
</protein>
<keyword evidence="3" id="KW-0472">Membrane</keyword>
<dbReference type="InterPro" id="IPR037185">
    <property type="entry name" value="EmrE-like"/>
</dbReference>
<dbReference type="Pfam" id="PF00892">
    <property type="entry name" value="EamA"/>
    <property type="match status" value="1"/>
</dbReference>
<dbReference type="InterPro" id="IPR000620">
    <property type="entry name" value="EamA_dom"/>
</dbReference>
<comment type="caution">
    <text evidence="5">The sequence shown here is derived from an EMBL/GenBank/DDBJ whole genome shotgun (WGS) entry which is preliminary data.</text>
</comment>
<feature type="region of interest" description="Disordered" evidence="2">
    <location>
        <begin position="1"/>
        <end position="20"/>
    </location>
</feature>
<feature type="compositionally biased region" description="Polar residues" evidence="2">
    <location>
        <begin position="1"/>
        <end position="10"/>
    </location>
</feature>
<reference evidence="5" key="1">
    <citation type="submission" date="2018-03" db="EMBL/GenBank/DDBJ databases">
        <authorList>
            <person name="Nunes O.C."/>
            <person name="Lopes A.R."/>
            <person name="Froufe H."/>
            <person name="Munoz-Merida A."/>
            <person name="Barroso C."/>
            <person name="Egas C."/>
        </authorList>
    </citation>
    <scope>NUCLEOTIDE SEQUENCE</scope>
    <source>
        <strain evidence="5">ON4</strain>
    </source>
</reference>
<keyword evidence="3" id="KW-1133">Transmembrane helix</keyword>
<gene>
    <name evidence="5" type="ORF">C7K25_14155</name>
</gene>
<feature type="transmembrane region" description="Helical" evidence="3">
    <location>
        <begin position="26"/>
        <end position="50"/>
    </location>
</feature>
<reference evidence="5" key="2">
    <citation type="journal article" date="2022" name="Sci. Rep.">
        <title>In silico prediction of the enzymes involved in the degradation of the herbicide molinate by Gulosibacter molinativorax ON4T.</title>
        <authorList>
            <person name="Lopes A.R."/>
            <person name="Bunin E."/>
            <person name="Viana A.T."/>
            <person name="Froufe H."/>
            <person name="Munoz-Merida A."/>
            <person name="Pinho D."/>
            <person name="Figueiredo J."/>
            <person name="Barroso C."/>
            <person name="Vaz-Moreira I."/>
            <person name="Bellanger X."/>
            <person name="Egas C."/>
            <person name="Nunes O.C."/>
        </authorList>
    </citation>
    <scope>NUCLEOTIDE SEQUENCE</scope>
    <source>
        <strain evidence="5">ON4</strain>
    </source>
</reference>